<accession>A0A9Q1JPX0</accession>
<reference evidence="2" key="1">
    <citation type="submission" date="2022-04" db="EMBL/GenBank/DDBJ databases">
        <title>Carnegiea gigantea Genome sequencing and assembly v2.</title>
        <authorList>
            <person name="Copetti D."/>
            <person name="Sanderson M.J."/>
            <person name="Burquez A."/>
            <person name="Wojciechowski M.F."/>
        </authorList>
    </citation>
    <scope>NUCLEOTIDE SEQUENCE</scope>
    <source>
        <strain evidence="2">SGP5-SGP5p</strain>
        <tissue evidence="2">Aerial part</tissue>
    </source>
</reference>
<evidence type="ECO:0000256" key="1">
    <source>
        <dbReference type="SAM" id="MobiDB-lite"/>
    </source>
</evidence>
<proteinExistence type="predicted"/>
<evidence type="ECO:0000313" key="2">
    <source>
        <dbReference type="EMBL" id="KAJ8428838.1"/>
    </source>
</evidence>
<gene>
    <name evidence="2" type="ORF">Cgig2_003386</name>
</gene>
<keyword evidence="3" id="KW-1185">Reference proteome</keyword>
<name>A0A9Q1JPX0_9CARY</name>
<sequence>MGGMRSRRNPQVIVTLSGESPKKESLHQPNLLDESRWKPNRLAILILSLDSWDYKGAKIGDSCELDNGKVGKLCGDQKITRECYYVNLKSLRNGERTPPSKTSQPDKVGKKATIEMYGLTMNQLVYFENQIKLIPPGVPTEDDSAFVSHRCIMFPLPILINFPHHLYHVVVSNLGFPKSLPFQLITAIRRF</sequence>
<dbReference type="EMBL" id="JAKOGI010000963">
    <property type="protein sequence ID" value="KAJ8428838.1"/>
    <property type="molecule type" value="Genomic_DNA"/>
</dbReference>
<dbReference type="AlphaFoldDB" id="A0A9Q1JPX0"/>
<protein>
    <submittedName>
        <fullName evidence="2">Uncharacterized protein</fullName>
    </submittedName>
</protein>
<evidence type="ECO:0000313" key="3">
    <source>
        <dbReference type="Proteomes" id="UP001153076"/>
    </source>
</evidence>
<organism evidence="2 3">
    <name type="scientific">Carnegiea gigantea</name>
    <dbReference type="NCBI Taxonomy" id="171969"/>
    <lineage>
        <taxon>Eukaryota</taxon>
        <taxon>Viridiplantae</taxon>
        <taxon>Streptophyta</taxon>
        <taxon>Embryophyta</taxon>
        <taxon>Tracheophyta</taxon>
        <taxon>Spermatophyta</taxon>
        <taxon>Magnoliopsida</taxon>
        <taxon>eudicotyledons</taxon>
        <taxon>Gunneridae</taxon>
        <taxon>Pentapetalae</taxon>
        <taxon>Caryophyllales</taxon>
        <taxon>Cactineae</taxon>
        <taxon>Cactaceae</taxon>
        <taxon>Cactoideae</taxon>
        <taxon>Echinocereeae</taxon>
        <taxon>Carnegiea</taxon>
    </lineage>
</organism>
<feature type="region of interest" description="Disordered" evidence="1">
    <location>
        <begin position="1"/>
        <end position="29"/>
    </location>
</feature>
<dbReference type="Proteomes" id="UP001153076">
    <property type="component" value="Unassembled WGS sequence"/>
</dbReference>
<comment type="caution">
    <text evidence="2">The sequence shown here is derived from an EMBL/GenBank/DDBJ whole genome shotgun (WGS) entry which is preliminary data.</text>
</comment>